<gene>
    <name evidence="3" type="ORF">COV59_02335</name>
</gene>
<comment type="caution">
    <text evidence="3">The sequence shown here is derived from an EMBL/GenBank/DDBJ whole genome shotgun (WGS) entry which is preliminary data.</text>
</comment>
<dbReference type="SUPFAM" id="SSF56059">
    <property type="entry name" value="Glutathione synthetase ATP-binding domain-like"/>
    <property type="match status" value="1"/>
</dbReference>
<evidence type="ECO:0000313" key="3">
    <source>
        <dbReference type="EMBL" id="PIR03999.1"/>
    </source>
</evidence>
<keyword evidence="1" id="KW-0547">Nucleotide-binding</keyword>
<dbReference type="PROSITE" id="PS50975">
    <property type="entry name" value="ATP_GRASP"/>
    <property type="match status" value="1"/>
</dbReference>
<dbReference type="Proteomes" id="UP000229600">
    <property type="component" value="Unassembled WGS sequence"/>
</dbReference>
<name>A0A2H0N516_9BACT</name>
<keyword evidence="1" id="KW-0067">ATP-binding</keyword>
<evidence type="ECO:0000259" key="2">
    <source>
        <dbReference type="PROSITE" id="PS50975"/>
    </source>
</evidence>
<organism evidence="3 4">
    <name type="scientific">Candidatus Magasanikbacteria bacterium CG11_big_fil_rev_8_21_14_0_20_39_34</name>
    <dbReference type="NCBI Taxonomy" id="1974653"/>
    <lineage>
        <taxon>Bacteria</taxon>
        <taxon>Candidatus Magasanikiibacteriota</taxon>
    </lineage>
</organism>
<dbReference type="InterPro" id="IPR003806">
    <property type="entry name" value="ATP-grasp_PylC-type"/>
</dbReference>
<protein>
    <recommendedName>
        <fullName evidence="2">ATP-grasp domain-containing protein</fullName>
    </recommendedName>
</protein>
<dbReference type="AlphaFoldDB" id="A0A2H0N516"/>
<accession>A0A2H0N516</accession>
<feature type="domain" description="ATP-grasp" evidence="2">
    <location>
        <begin position="122"/>
        <end position="322"/>
    </location>
</feature>
<proteinExistence type="predicted"/>
<reference evidence="3 4" key="1">
    <citation type="submission" date="2017-09" db="EMBL/GenBank/DDBJ databases">
        <title>Depth-based differentiation of microbial function through sediment-hosted aquifers and enrichment of novel symbionts in the deep terrestrial subsurface.</title>
        <authorList>
            <person name="Probst A.J."/>
            <person name="Ladd B."/>
            <person name="Jarett J.K."/>
            <person name="Geller-Mcgrath D.E."/>
            <person name="Sieber C.M."/>
            <person name="Emerson J.B."/>
            <person name="Anantharaman K."/>
            <person name="Thomas B.C."/>
            <person name="Malmstrom R."/>
            <person name="Stieglmeier M."/>
            <person name="Klingl A."/>
            <person name="Woyke T."/>
            <person name="Ryan C.M."/>
            <person name="Banfield J.F."/>
        </authorList>
    </citation>
    <scope>NUCLEOTIDE SEQUENCE [LARGE SCALE GENOMIC DNA]</scope>
    <source>
        <strain evidence="3">CG11_big_fil_rev_8_21_14_0_20_39_34</strain>
    </source>
</reference>
<dbReference type="Gene3D" id="3.30.470.20">
    <property type="entry name" value="ATP-grasp fold, B domain"/>
    <property type="match status" value="1"/>
</dbReference>
<dbReference type="GO" id="GO:0005524">
    <property type="term" value="F:ATP binding"/>
    <property type="evidence" value="ECO:0007669"/>
    <property type="project" value="UniProtKB-UniRule"/>
</dbReference>
<dbReference type="GO" id="GO:0046872">
    <property type="term" value="F:metal ion binding"/>
    <property type="evidence" value="ECO:0007669"/>
    <property type="project" value="InterPro"/>
</dbReference>
<evidence type="ECO:0000256" key="1">
    <source>
        <dbReference type="PROSITE-ProRule" id="PRU00409"/>
    </source>
</evidence>
<dbReference type="InterPro" id="IPR011761">
    <property type="entry name" value="ATP-grasp"/>
</dbReference>
<dbReference type="Pfam" id="PF02655">
    <property type="entry name" value="ATP-grasp_3"/>
    <property type="match status" value="1"/>
</dbReference>
<evidence type="ECO:0000313" key="4">
    <source>
        <dbReference type="Proteomes" id="UP000229600"/>
    </source>
</evidence>
<sequence length="413" mass="47044">MQEFLTFLKKHPVVYVTRDIERAMGLSFDTPGYFIISNSTPFAKFISQGRKNILLIESEHLLPTFDLLQREETESFLKNIASNGPNPSLLVFKPTSQIERICTQNTWKLLNPLVSLSSTIEEKISQIDWLGPLEYLLPPHCVDTLENLDFEIPFILQFNTSHTGTGTQCISDIKQLNALKQTFPKRPVRALKYISGPTFTSNNVVSKENIFLGNISYQITGISPFTNNPFATIGNDFDFANRFLTDTQKQKFFDIAKKVGEKLQQDGWLGAYGIDVIVDKETQELYLLEVNARQPASVPFESLLQKEKTSLEMPLTIFEAHLMSLLDFSIPYQSIIPLTKGAQIILRDAEIHFDAQKLLSWKNQLESLGYTVIDTPNTEDGTELLRIRTKHGSFISHEEKLNDEGERIKKIFE</sequence>
<dbReference type="EMBL" id="PCWN01000007">
    <property type="protein sequence ID" value="PIR03999.1"/>
    <property type="molecule type" value="Genomic_DNA"/>
</dbReference>